<dbReference type="InterPro" id="IPR000504">
    <property type="entry name" value="RRM_dom"/>
</dbReference>
<evidence type="ECO:0000256" key="1">
    <source>
        <dbReference type="ARBA" id="ARBA00022884"/>
    </source>
</evidence>
<feature type="compositionally biased region" description="Basic and acidic residues" evidence="3">
    <location>
        <begin position="264"/>
        <end position="276"/>
    </location>
</feature>
<feature type="compositionally biased region" description="Gly residues" evidence="3">
    <location>
        <begin position="569"/>
        <end position="578"/>
    </location>
</feature>
<feature type="compositionally biased region" description="Gly residues" evidence="3">
    <location>
        <begin position="465"/>
        <end position="479"/>
    </location>
</feature>
<name>A0A9P4TYA4_9PEZI</name>
<feature type="compositionally biased region" description="Basic and acidic residues" evidence="3">
    <location>
        <begin position="480"/>
        <end position="537"/>
    </location>
</feature>
<feature type="compositionally biased region" description="Basic and acidic residues" evidence="3">
    <location>
        <begin position="426"/>
        <end position="440"/>
    </location>
</feature>
<protein>
    <submittedName>
        <fullName evidence="5">RNA-binding domain-containing protein</fullName>
    </submittedName>
</protein>
<organism evidence="5 6">
    <name type="scientific">Tothia fuscella</name>
    <dbReference type="NCBI Taxonomy" id="1048955"/>
    <lineage>
        <taxon>Eukaryota</taxon>
        <taxon>Fungi</taxon>
        <taxon>Dikarya</taxon>
        <taxon>Ascomycota</taxon>
        <taxon>Pezizomycotina</taxon>
        <taxon>Dothideomycetes</taxon>
        <taxon>Pleosporomycetidae</taxon>
        <taxon>Venturiales</taxon>
        <taxon>Cylindrosympodiaceae</taxon>
        <taxon>Tothia</taxon>
    </lineage>
</organism>
<dbReference type="PANTHER" id="PTHR23236">
    <property type="entry name" value="EUKARYOTIC TRANSLATION INITIATION FACTOR 4B/4H"/>
    <property type="match status" value="1"/>
</dbReference>
<feature type="compositionally biased region" description="Basic and acidic residues" evidence="3">
    <location>
        <begin position="142"/>
        <end position="154"/>
    </location>
</feature>
<reference evidence="5" key="1">
    <citation type="journal article" date="2020" name="Stud. Mycol.">
        <title>101 Dothideomycetes genomes: a test case for predicting lifestyles and emergence of pathogens.</title>
        <authorList>
            <person name="Haridas S."/>
            <person name="Albert R."/>
            <person name="Binder M."/>
            <person name="Bloem J."/>
            <person name="Labutti K."/>
            <person name="Salamov A."/>
            <person name="Andreopoulos B."/>
            <person name="Baker S."/>
            <person name="Barry K."/>
            <person name="Bills G."/>
            <person name="Bluhm B."/>
            <person name="Cannon C."/>
            <person name="Castanera R."/>
            <person name="Culley D."/>
            <person name="Daum C."/>
            <person name="Ezra D."/>
            <person name="Gonzalez J."/>
            <person name="Henrissat B."/>
            <person name="Kuo A."/>
            <person name="Liang C."/>
            <person name="Lipzen A."/>
            <person name="Lutzoni F."/>
            <person name="Magnuson J."/>
            <person name="Mondo S."/>
            <person name="Nolan M."/>
            <person name="Ohm R."/>
            <person name="Pangilinan J."/>
            <person name="Park H.-J."/>
            <person name="Ramirez L."/>
            <person name="Alfaro M."/>
            <person name="Sun H."/>
            <person name="Tritt A."/>
            <person name="Yoshinaga Y."/>
            <person name="Zwiers L.-H."/>
            <person name="Turgeon B."/>
            <person name="Goodwin S."/>
            <person name="Spatafora J."/>
            <person name="Crous P."/>
            <person name="Grigoriev I."/>
        </authorList>
    </citation>
    <scope>NUCLEOTIDE SEQUENCE</scope>
    <source>
        <strain evidence="5">CBS 130266</strain>
    </source>
</reference>
<dbReference type="PANTHER" id="PTHR23236:SF11">
    <property type="entry name" value="EUKARYOTIC TRANSLATION INITIATION FACTOR 4H"/>
    <property type="match status" value="1"/>
</dbReference>
<dbReference type="EMBL" id="MU007044">
    <property type="protein sequence ID" value="KAF2429698.1"/>
    <property type="molecule type" value="Genomic_DNA"/>
</dbReference>
<feature type="compositionally biased region" description="Low complexity" evidence="3">
    <location>
        <begin position="313"/>
        <end position="330"/>
    </location>
</feature>
<feature type="compositionally biased region" description="Basic and acidic residues" evidence="3">
    <location>
        <begin position="288"/>
        <end position="298"/>
    </location>
</feature>
<accession>A0A9P4TYA4</accession>
<feature type="domain" description="RRM" evidence="4">
    <location>
        <begin position="63"/>
        <end position="139"/>
    </location>
</feature>
<dbReference type="PROSITE" id="PS50102">
    <property type="entry name" value="RRM"/>
    <property type="match status" value="1"/>
</dbReference>
<feature type="compositionally biased region" description="Basic and acidic residues" evidence="3">
    <location>
        <begin position="402"/>
        <end position="416"/>
    </location>
</feature>
<feature type="compositionally biased region" description="Basic and acidic residues" evidence="3">
    <location>
        <begin position="203"/>
        <end position="217"/>
    </location>
</feature>
<comment type="caution">
    <text evidence="5">The sequence shown here is derived from an EMBL/GenBank/DDBJ whole genome shotgun (WGS) entry which is preliminary data.</text>
</comment>
<dbReference type="SMART" id="SM00360">
    <property type="entry name" value="RRM"/>
    <property type="match status" value="1"/>
</dbReference>
<keyword evidence="1 2" id="KW-0694">RNA-binding</keyword>
<evidence type="ECO:0000256" key="3">
    <source>
        <dbReference type="SAM" id="MobiDB-lite"/>
    </source>
</evidence>
<feature type="compositionally biased region" description="Basic and acidic residues" evidence="3">
    <location>
        <begin position="231"/>
        <end position="246"/>
    </location>
</feature>
<dbReference type="Pfam" id="PF00076">
    <property type="entry name" value="RRM_1"/>
    <property type="match status" value="1"/>
</dbReference>
<feature type="region of interest" description="Disordered" evidence="3">
    <location>
        <begin position="142"/>
        <end position="578"/>
    </location>
</feature>
<dbReference type="SUPFAM" id="SSF54928">
    <property type="entry name" value="RNA-binding domain, RBD"/>
    <property type="match status" value="1"/>
</dbReference>
<dbReference type="Proteomes" id="UP000800235">
    <property type="component" value="Unassembled WGS sequence"/>
</dbReference>
<dbReference type="GO" id="GO:0003723">
    <property type="term" value="F:RNA binding"/>
    <property type="evidence" value="ECO:0007669"/>
    <property type="project" value="UniProtKB-UniRule"/>
</dbReference>
<proteinExistence type="predicted"/>
<feature type="region of interest" description="Disordered" evidence="3">
    <location>
        <begin position="1"/>
        <end position="63"/>
    </location>
</feature>
<evidence type="ECO:0000313" key="5">
    <source>
        <dbReference type="EMBL" id="KAF2429698.1"/>
    </source>
</evidence>
<gene>
    <name evidence="5" type="ORF">EJ08DRAFT_265261</name>
</gene>
<dbReference type="InterPro" id="IPR012677">
    <property type="entry name" value="Nucleotide-bd_a/b_plait_sf"/>
</dbReference>
<dbReference type="AlphaFoldDB" id="A0A9P4TYA4"/>
<dbReference type="OrthoDB" id="48651at2759"/>
<feature type="compositionally biased region" description="Basic and acidic residues" evidence="3">
    <location>
        <begin position="363"/>
        <end position="395"/>
    </location>
</feature>
<feature type="compositionally biased region" description="Basic and acidic residues" evidence="3">
    <location>
        <begin position="179"/>
        <end position="194"/>
    </location>
</feature>
<evidence type="ECO:0000259" key="4">
    <source>
        <dbReference type="PROSITE" id="PS50102"/>
    </source>
</evidence>
<dbReference type="InterPro" id="IPR035979">
    <property type="entry name" value="RBD_domain_sf"/>
</dbReference>
<sequence length="578" mass="61557">MEDAPIQSDSRTGYGGGGERRAFSSASSFGGDRGGGGDRSTFDRGGMSYAVREQLPLPSKPPYTSHLGNLPFDATNGDIEDFFAGCEVTSIRIVEDKMDRKPKGFGYVEFGTLEGLKKALELNGEQFQGRGIRISVADPPKDRVEAREITDWSRKGPLPDLPGNNTNRRASERTGGGFGERRGYENAPEMERGGSRRGGGFESDGKERDFSNWERKGPLSPAPAAAQSLRDGGRIRSRDGPDERKNSPAWGEGQGRQGSQEGSRPPRREFQERPPPVERQPTAADLDSTWRARMKPDAPAKSATPTPEPSQPSSPAQANAPAARPRLNLAKRTVSEAVPESAATPTSDAKASPFGAARPVDTATKEKEVEEKRQLAIRQKKEEDDKAREEKKEAAAKAAAEASKDTSENGEEKNGDAPKVPTKILSRGDNEEQGAEKDTAETSTNGDAPAKPTDFVREPPKGPRAEGGGSTWRGSARGGRGGERGERGGRGRGGDRGDRSFSGRGGDRGDRSFSGRGGGDRGDRGDRSFSGRGDRKPSAPSTPISPKIGSTAETVDEDGFTIVQKPTKGRGGARVGGA</sequence>
<evidence type="ECO:0000313" key="6">
    <source>
        <dbReference type="Proteomes" id="UP000800235"/>
    </source>
</evidence>
<evidence type="ECO:0000256" key="2">
    <source>
        <dbReference type="PROSITE-ProRule" id="PRU00176"/>
    </source>
</evidence>
<keyword evidence="6" id="KW-1185">Reference proteome</keyword>
<dbReference type="Gene3D" id="3.30.70.330">
    <property type="match status" value="1"/>
</dbReference>
<dbReference type="GO" id="GO:0005730">
    <property type="term" value="C:nucleolus"/>
    <property type="evidence" value="ECO:0007669"/>
    <property type="project" value="TreeGrafter"/>
</dbReference>
<feature type="compositionally biased region" description="Basic and acidic residues" evidence="3">
    <location>
        <begin position="454"/>
        <end position="464"/>
    </location>
</feature>